<evidence type="ECO:0000313" key="3">
    <source>
        <dbReference type="EMBL" id="TID19048.1"/>
    </source>
</evidence>
<dbReference type="Proteomes" id="UP000298493">
    <property type="component" value="Unassembled WGS sequence"/>
</dbReference>
<comment type="caution">
    <text evidence="3">The sequence shown here is derived from an EMBL/GenBank/DDBJ whole genome shotgun (WGS) entry which is preliminary data.</text>
</comment>
<feature type="signal peptide" evidence="2">
    <location>
        <begin position="1"/>
        <end position="17"/>
    </location>
</feature>
<evidence type="ECO:0000256" key="1">
    <source>
        <dbReference type="SAM" id="MobiDB-lite"/>
    </source>
</evidence>
<organism evidence="3 4">
    <name type="scientific">Venturia nashicola</name>
    <dbReference type="NCBI Taxonomy" id="86259"/>
    <lineage>
        <taxon>Eukaryota</taxon>
        <taxon>Fungi</taxon>
        <taxon>Dikarya</taxon>
        <taxon>Ascomycota</taxon>
        <taxon>Pezizomycotina</taxon>
        <taxon>Dothideomycetes</taxon>
        <taxon>Pleosporomycetidae</taxon>
        <taxon>Venturiales</taxon>
        <taxon>Venturiaceae</taxon>
        <taxon>Venturia</taxon>
    </lineage>
</organism>
<sequence length="437" mass="48368">MKLKVLLVGVFGACGFAATLDPRAVRATGAVTDDEIVDTLLRRDAFLLPKNSHKMLVERTQTLNKRNLNTQSLAAAVSGNHRTRALSEAPQSTVPEVQDSPGVSWKEAKRTKIRYGPYRIPPTSEDNWESKLLGVRGMTDTLAIRAKKPCEGECMMLSLSADLEYADGSPGNNSNGAWLHHIVLLNAGPEVREPTCDMPRMENIFMSGNERSVGGWALENATIKSGYTLTPNDRFILSTELMNMDDKEKWAWVTLTYEYIDGPTQSGYKQGKIVWQTIGVPIGACGRTWTNPFGETNLTFTQRPKTQVFTEHSVPWTATRDAWLLGTGGHMHDGGVSTEIFVNKQRVCNSVPKYSKSAKGMSKATSLLKRQAMDSSNLEIEHIESQDFCDFQDGIAMKKGEEMYLQASYDFITHPGMKDKNGDLDEIMGIVGSLVAF</sequence>
<dbReference type="AlphaFoldDB" id="A0A4Z1NZJ3"/>
<proteinExistence type="predicted"/>
<name>A0A4Z1NZJ3_9PEZI</name>
<feature type="region of interest" description="Disordered" evidence="1">
    <location>
        <begin position="85"/>
        <end position="105"/>
    </location>
</feature>
<feature type="chain" id="PRO_5021374506" evidence="2">
    <location>
        <begin position="18"/>
        <end position="437"/>
    </location>
</feature>
<protein>
    <submittedName>
        <fullName evidence="3">Threonine synthase</fullName>
    </submittedName>
</protein>
<evidence type="ECO:0000256" key="2">
    <source>
        <dbReference type="SAM" id="SignalP"/>
    </source>
</evidence>
<gene>
    <name evidence="3" type="ORF">E6O75_ATG06169</name>
</gene>
<accession>A0A4Z1NZJ3</accession>
<reference evidence="3 4" key="1">
    <citation type="submission" date="2019-04" db="EMBL/GenBank/DDBJ databases">
        <title>High contiguity whole genome sequence and gene annotation resource for two Venturia nashicola isolates.</title>
        <authorList>
            <person name="Prokchorchik M."/>
            <person name="Won K."/>
            <person name="Lee Y."/>
            <person name="Choi E.D."/>
            <person name="Segonzac C."/>
            <person name="Sohn K.H."/>
        </authorList>
    </citation>
    <scope>NUCLEOTIDE SEQUENCE [LARGE SCALE GENOMIC DNA]</scope>
    <source>
        <strain evidence="3 4">PRI2</strain>
    </source>
</reference>
<keyword evidence="4" id="KW-1185">Reference proteome</keyword>
<keyword evidence="2" id="KW-0732">Signal</keyword>
<dbReference type="EMBL" id="SNSC02000013">
    <property type="protein sequence ID" value="TID19048.1"/>
    <property type="molecule type" value="Genomic_DNA"/>
</dbReference>
<evidence type="ECO:0000313" key="4">
    <source>
        <dbReference type="Proteomes" id="UP000298493"/>
    </source>
</evidence>